<sequence>MLHPSKFSVRGRLVMSFLGAAAGGKRKQKLPWVTVEKSIHDSPSRVPPARPMNMGDESRREMWKSARTLRKALLGCWAAGLGGRPLTGPTECSV</sequence>
<gene>
    <name evidence="2" type="ORF">BD289DRAFT_85309</name>
</gene>
<reference evidence="2 3" key="1">
    <citation type="journal article" date="2018" name="Mycol. Prog.">
        <title>Coniella lustricola, a new species from submerged detritus.</title>
        <authorList>
            <person name="Raudabaugh D.B."/>
            <person name="Iturriaga T."/>
            <person name="Carver A."/>
            <person name="Mondo S."/>
            <person name="Pangilinan J."/>
            <person name="Lipzen A."/>
            <person name="He G."/>
            <person name="Amirebrahimi M."/>
            <person name="Grigoriev I.V."/>
            <person name="Miller A.N."/>
        </authorList>
    </citation>
    <scope>NUCLEOTIDE SEQUENCE [LARGE SCALE GENOMIC DNA]</scope>
    <source>
        <strain evidence="2 3">B22-T-1</strain>
    </source>
</reference>
<evidence type="ECO:0000313" key="3">
    <source>
        <dbReference type="Proteomes" id="UP000241462"/>
    </source>
</evidence>
<protein>
    <submittedName>
        <fullName evidence="2">Uncharacterized protein</fullName>
    </submittedName>
</protein>
<dbReference type="AlphaFoldDB" id="A0A2T2ZYU8"/>
<dbReference type="InParanoid" id="A0A2T2ZYU8"/>
<evidence type="ECO:0000313" key="2">
    <source>
        <dbReference type="EMBL" id="PSR79802.1"/>
    </source>
</evidence>
<keyword evidence="3" id="KW-1185">Reference proteome</keyword>
<proteinExistence type="predicted"/>
<dbReference type="EMBL" id="KZ678553">
    <property type="protein sequence ID" value="PSR79802.1"/>
    <property type="molecule type" value="Genomic_DNA"/>
</dbReference>
<dbReference type="Proteomes" id="UP000241462">
    <property type="component" value="Unassembled WGS sequence"/>
</dbReference>
<name>A0A2T2ZYU8_9PEZI</name>
<organism evidence="2 3">
    <name type="scientific">Coniella lustricola</name>
    <dbReference type="NCBI Taxonomy" id="2025994"/>
    <lineage>
        <taxon>Eukaryota</taxon>
        <taxon>Fungi</taxon>
        <taxon>Dikarya</taxon>
        <taxon>Ascomycota</taxon>
        <taxon>Pezizomycotina</taxon>
        <taxon>Sordariomycetes</taxon>
        <taxon>Sordariomycetidae</taxon>
        <taxon>Diaporthales</taxon>
        <taxon>Schizoparmaceae</taxon>
        <taxon>Coniella</taxon>
    </lineage>
</organism>
<accession>A0A2T2ZYU8</accession>
<evidence type="ECO:0000256" key="1">
    <source>
        <dbReference type="SAM" id="MobiDB-lite"/>
    </source>
</evidence>
<feature type="region of interest" description="Disordered" evidence="1">
    <location>
        <begin position="40"/>
        <end position="60"/>
    </location>
</feature>